<keyword evidence="3" id="KW-1185">Reference proteome</keyword>
<accession>A0AAQ4F3R0</accession>
<dbReference type="AlphaFoldDB" id="A0AAQ4F3R0"/>
<sequence length="132" mass="14725">MLCDVLQMSGSSRRVTWNAGRNSRTTGSSPSIAGAVQVLLRHSRGIPEVFRKEAAAWISVICSSNHHQPSGREPGCGWLLVARRSAHQRIKQRQSGHRDQWPPAAAPSIPRPNTDTRHTTTRLTWSTHCRRT</sequence>
<comment type="caution">
    <text evidence="2">The sequence shown here is derived from an EMBL/GenBank/DDBJ whole genome shotgun (WGS) entry which is preliminary data.</text>
</comment>
<gene>
    <name evidence="2" type="ORF">V5799_016869</name>
</gene>
<evidence type="ECO:0000256" key="1">
    <source>
        <dbReference type="SAM" id="MobiDB-lite"/>
    </source>
</evidence>
<reference evidence="2 3" key="1">
    <citation type="journal article" date="2023" name="Arcadia Sci">
        <title>De novo assembly of a long-read Amblyomma americanum tick genome.</title>
        <authorList>
            <person name="Chou S."/>
            <person name="Poskanzer K.E."/>
            <person name="Rollins M."/>
            <person name="Thuy-Boun P.S."/>
        </authorList>
    </citation>
    <scope>NUCLEOTIDE SEQUENCE [LARGE SCALE GENOMIC DNA]</scope>
    <source>
        <strain evidence="2">F_SG_1</strain>
        <tissue evidence="2">Salivary glands</tissue>
    </source>
</reference>
<protein>
    <submittedName>
        <fullName evidence="2">Uncharacterized protein</fullName>
    </submittedName>
</protein>
<organism evidence="2 3">
    <name type="scientific">Amblyomma americanum</name>
    <name type="common">Lone star tick</name>
    <dbReference type="NCBI Taxonomy" id="6943"/>
    <lineage>
        <taxon>Eukaryota</taxon>
        <taxon>Metazoa</taxon>
        <taxon>Ecdysozoa</taxon>
        <taxon>Arthropoda</taxon>
        <taxon>Chelicerata</taxon>
        <taxon>Arachnida</taxon>
        <taxon>Acari</taxon>
        <taxon>Parasitiformes</taxon>
        <taxon>Ixodida</taxon>
        <taxon>Ixodoidea</taxon>
        <taxon>Ixodidae</taxon>
        <taxon>Amblyomminae</taxon>
        <taxon>Amblyomma</taxon>
    </lineage>
</organism>
<evidence type="ECO:0000313" key="3">
    <source>
        <dbReference type="Proteomes" id="UP001321473"/>
    </source>
</evidence>
<name>A0AAQ4F3R0_AMBAM</name>
<feature type="compositionally biased region" description="Low complexity" evidence="1">
    <location>
        <begin position="121"/>
        <end position="132"/>
    </location>
</feature>
<dbReference type="Proteomes" id="UP001321473">
    <property type="component" value="Unassembled WGS sequence"/>
</dbReference>
<evidence type="ECO:0000313" key="2">
    <source>
        <dbReference type="EMBL" id="KAK8781790.1"/>
    </source>
</evidence>
<dbReference type="EMBL" id="JARKHS020007327">
    <property type="protein sequence ID" value="KAK8781790.1"/>
    <property type="molecule type" value="Genomic_DNA"/>
</dbReference>
<feature type="region of interest" description="Disordered" evidence="1">
    <location>
        <begin position="89"/>
        <end position="132"/>
    </location>
</feature>
<proteinExistence type="predicted"/>